<dbReference type="HOGENOM" id="CLU_551850_0_0_9"/>
<accession>E6LMJ3</accession>
<dbReference type="eggNOG" id="ENOG5033TKE">
    <property type="taxonomic scope" value="Bacteria"/>
</dbReference>
<feature type="domain" description="Ig-like" evidence="1">
    <location>
        <begin position="402"/>
        <end position="458"/>
    </location>
</feature>
<dbReference type="EMBL" id="AEPW01000048">
    <property type="protein sequence ID" value="EFU76967.1"/>
    <property type="molecule type" value="Genomic_DNA"/>
</dbReference>
<reference evidence="2 3" key="1">
    <citation type="submission" date="2010-12" db="EMBL/GenBank/DDBJ databases">
        <authorList>
            <person name="Muzny D."/>
            <person name="Qin X."/>
            <person name="Deng J."/>
            <person name="Jiang H."/>
            <person name="Liu Y."/>
            <person name="Qu J."/>
            <person name="Song X.-Z."/>
            <person name="Zhang L."/>
            <person name="Thornton R."/>
            <person name="Coyle M."/>
            <person name="Francisco L."/>
            <person name="Jackson L."/>
            <person name="Javaid M."/>
            <person name="Korchina V."/>
            <person name="Kovar C."/>
            <person name="Mata R."/>
            <person name="Mathew T."/>
            <person name="Ngo R."/>
            <person name="Nguyen L."/>
            <person name="Nguyen N."/>
            <person name="Okwuonu G."/>
            <person name="Ongeri F."/>
            <person name="Pham C."/>
            <person name="Simmons D."/>
            <person name="Wilczek-Boney K."/>
            <person name="Hale W."/>
            <person name="Jakkamsetti A."/>
            <person name="Pham P."/>
            <person name="Ruth R."/>
            <person name="San Lucas F."/>
            <person name="Warren J."/>
            <person name="Zhang J."/>
            <person name="Zhao Z."/>
            <person name="Zhou C."/>
            <person name="Zhu D."/>
            <person name="Lee S."/>
            <person name="Bess C."/>
            <person name="Blankenburg K."/>
            <person name="Forbes L."/>
            <person name="Fu Q."/>
            <person name="Gubbala S."/>
            <person name="Hirani K."/>
            <person name="Jayaseelan J.C."/>
            <person name="Lara F."/>
            <person name="Munidasa M."/>
            <person name="Palculict T."/>
            <person name="Patil S."/>
            <person name="Pu L.-L."/>
            <person name="Saada N."/>
            <person name="Tang L."/>
            <person name="Weissenberger G."/>
            <person name="Zhu Y."/>
            <person name="Hemphill L."/>
            <person name="Shang Y."/>
            <person name="Youmans B."/>
            <person name="Ayvaz T."/>
            <person name="Ross M."/>
            <person name="Santibanez J."/>
            <person name="Aqrawi P."/>
            <person name="Gross S."/>
            <person name="Joshi V."/>
            <person name="Fowler G."/>
            <person name="Nazareth L."/>
            <person name="Reid J."/>
            <person name="Worley K."/>
            <person name="Petrosino J."/>
            <person name="Highlander S."/>
            <person name="Gibbs R."/>
        </authorList>
    </citation>
    <scope>NUCLEOTIDE SEQUENCE [LARGE SCALE GENOMIC DNA]</scope>
    <source>
        <strain evidence="2 3">DSM 3986</strain>
    </source>
</reference>
<dbReference type="Pfam" id="PF07523">
    <property type="entry name" value="Big_3"/>
    <property type="match status" value="1"/>
</dbReference>
<sequence length="494" mass="55935">MGRSRRRKKKSKAFIRYFCLFICAVILFTSLLIGDDTKAYGEGRSAIYKNPINPDYESNDNGVKTSFRFRLLNNLSGEAEYGSNAMSLISVSDEDNKRSTIKNFADILDMDIYSNLCFCANIENSSGVDRNISVDIILPSDVDGSISTIRLINSSLDIFKGDLTGVDIKYEMNDGSVTEAQRKSGKELDFNKVKTIKIDGKISAGQKFEGILPMEIIENKSLPEKKDDFVDDLKTIDEINTDNNFDFKINYRYPIKKELDLSIATCHGSERVEDFSKGKIVGIAKRDEESYDILPSDIIEKFGDADTAFFSMFTVDEKRDDFVNDYSFVSVDTKGLQDLVKDSGYSLLIEDFALKNKYDFIAGEKKHIYEDGLELNLGKKDKYGHILSKVYVEFQKVLDCRDSEVALGREWNKFDNLVSARLQSDGKTIDIDRDKIKVESNVDTKTKGDYTVKYSYEILPDIRVSNIAKVKVVEDTKTLQTDTESKEGSNVKIE</sequence>
<evidence type="ECO:0000313" key="2">
    <source>
        <dbReference type="EMBL" id="EFU76967.1"/>
    </source>
</evidence>
<gene>
    <name evidence="2" type="ORF">HMPREF0381_1178</name>
</gene>
<proteinExistence type="predicted"/>
<evidence type="ECO:0000259" key="1">
    <source>
        <dbReference type="Pfam" id="PF07523"/>
    </source>
</evidence>
<protein>
    <submittedName>
        <fullName evidence="2">Bacterial group 3 Ig-like protein</fullName>
    </submittedName>
</protein>
<name>E6LMJ3_9FIRM</name>
<evidence type="ECO:0000313" key="3">
    <source>
        <dbReference type="Proteomes" id="UP000003434"/>
    </source>
</evidence>
<organism evidence="2 3">
    <name type="scientific">Lachnoanaerobaculum saburreum DSM 3986</name>
    <dbReference type="NCBI Taxonomy" id="887325"/>
    <lineage>
        <taxon>Bacteria</taxon>
        <taxon>Bacillati</taxon>
        <taxon>Bacillota</taxon>
        <taxon>Clostridia</taxon>
        <taxon>Lachnospirales</taxon>
        <taxon>Lachnospiraceae</taxon>
        <taxon>Lachnoanaerobaculum</taxon>
    </lineage>
</organism>
<dbReference type="InterPro" id="IPR013783">
    <property type="entry name" value="Ig-like_fold"/>
</dbReference>
<dbReference type="Proteomes" id="UP000003434">
    <property type="component" value="Unassembled WGS sequence"/>
</dbReference>
<dbReference type="AlphaFoldDB" id="E6LMJ3"/>
<comment type="caution">
    <text evidence="2">The sequence shown here is derived from an EMBL/GenBank/DDBJ whole genome shotgun (WGS) entry which is preliminary data.</text>
</comment>
<dbReference type="Gene3D" id="2.60.40.10">
    <property type="entry name" value="Immunoglobulins"/>
    <property type="match status" value="1"/>
</dbReference>
<dbReference type="InterPro" id="IPR022038">
    <property type="entry name" value="Ig-like_bact"/>
</dbReference>
<dbReference type="RefSeq" id="WP_008750945.1">
    <property type="nucleotide sequence ID" value="NZ_GL622296.1"/>
</dbReference>